<name>A0A315Z8Q6_SEDFL</name>
<accession>A0A315Z8Q6</accession>
<organism evidence="3 4">
    <name type="scientific">Sediminitomix flava</name>
    <dbReference type="NCBI Taxonomy" id="379075"/>
    <lineage>
        <taxon>Bacteria</taxon>
        <taxon>Pseudomonadati</taxon>
        <taxon>Bacteroidota</taxon>
        <taxon>Cytophagia</taxon>
        <taxon>Cytophagales</taxon>
        <taxon>Flammeovirgaceae</taxon>
        <taxon>Sediminitomix</taxon>
    </lineage>
</organism>
<dbReference type="AlphaFoldDB" id="A0A315Z8Q6"/>
<keyword evidence="4" id="KW-1185">Reference proteome</keyword>
<dbReference type="SUPFAM" id="SSF48452">
    <property type="entry name" value="TPR-like"/>
    <property type="match status" value="1"/>
</dbReference>
<dbReference type="Pfam" id="PF12770">
    <property type="entry name" value="CHAT"/>
    <property type="match status" value="1"/>
</dbReference>
<gene>
    <name evidence="3" type="ORF">BC781_10488</name>
</gene>
<dbReference type="EMBL" id="QGDO01000004">
    <property type="protein sequence ID" value="PWJ40829.1"/>
    <property type="molecule type" value="Genomic_DNA"/>
</dbReference>
<reference evidence="3 4" key="1">
    <citation type="submission" date="2018-03" db="EMBL/GenBank/DDBJ databases">
        <title>Genomic Encyclopedia of Archaeal and Bacterial Type Strains, Phase II (KMG-II): from individual species to whole genera.</title>
        <authorList>
            <person name="Goeker M."/>
        </authorList>
    </citation>
    <scope>NUCLEOTIDE SEQUENCE [LARGE SCALE GENOMIC DNA]</scope>
    <source>
        <strain evidence="3 4">DSM 28229</strain>
    </source>
</reference>
<comment type="caution">
    <text evidence="3">The sequence shown here is derived from an EMBL/GenBank/DDBJ whole genome shotgun (WGS) entry which is preliminary data.</text>
</comment>
<evidence type="ECO:0000256" key="1">
    <source>
        <dbReference type="SAM" id="Phobius"/>
    </source>
</evidence>
<evidence type="ECO:0000313" key="3">
    <source>
        <dbReference type="EMBL" id="PWJ40829.1"/>
    </source>
</evidence>
<dbReference type="PANTHER" id="PTHR10098:SF108">
    <property type="entry name" value="TETRATRICOPEPTIDE REPEAT PROTEIN 28"/>
    <property type="match status" value="1"/>
</dbReference>
<feature type="domain" description="CHAT" evidence="2">
    <location>
        <begin position="547"/>
        <end position="806"/>
    </location>
</feature>
<protein>
    <submittedName>
        <fullName evidence="3">CHAT domain-containing protein</fullName>
    </submittedName>
</protein>
<feature type="transmembrane region" description="Helical" evidence="1">
    <location>
        <begin position="815"/>
        <end position="834"/>
    </location>
</feature>
<dbReference type="InterPro" id="IPR024983">
    <property type="entry name" value="CHAT_dom"/>
</dbReference>
<evidence type="ECO:0000313" key="4">
    <source>
        <dbReference type="Proteomes" id="UP000245535"/>
    </source>
</evidence>
<evidence type="ECO:0000259" key="2">
    <source>
        <dbReference type="Pfam" id="PF12770"/>
    </source>
</evidence>
<dbReference type="Proteomes" id="UP000245535">
    <property type="component" value="Unassembled WGS sequence"/>
</dbReference>
<sequence length="850" mass="98679">MPFVKSHKDSDLLSLGHEAYKERKFNSSANYMQKVTEVTNDATTKAYAQYYLAYIYLRDVIDPVKCYSEAHASMKNFEKGNIESPRFYSRVLDLLGDYHNRVGNLDSAEFYYHKRYLFSKKNGQSDKVISLALTGLAHNLYQKQEFHLGENIQLYALGLSANEIDYSNYIGFLLSKDAFSAANEIIQKIDINKKSRINSNKYLYFLALAEIKNGNYNLAIQTLEKYIKTTLSARKKYIDDINKDTYLLTHFYIARAYWQQAYCYKALGYLNKGIEVLEIALKNVKVSMEAQAQRNLVLQSRIYRSLEEFHLESKHQTNQDFLSKSFDVLNQYLQNKADTNSIIHSELMYNYFAKAEQAPELLDKDKLYWQSYIHLKKFISKQYYDEDQLQHLASLKSLQDQLIDYFSTRFIATQKEDYLLYALEIAENAKSYILYKRNKAGQRISVDEYLAQDDIFQLKKEQRDSPLLLPNDIRSYFKKHYTEKGKSFLSYYLLKNKLLIVSLSDEKFQLHITHLSNRDLKLIDGIGKQLQASDFFIERSFIDKLEQLRMLLLPQNILKMHQESIVVSSHDKLSSIPLEVLPVGRNRHYLLEDHAISYAFSLHHDLLVKGTITAPNQDLSILGIAPFASKDLPFSSKEVKNISKRYIIDEEATRENILELYSEFDILHFATHANFDNTSNEAEIYLFSEGEKTGLSFEEIEELDFSNHKLISLSACYTGIGNYMDGEGVMSLQRAFAYSKAPSILASLWKVEDQASTFILKEFYNQIKKGSPKDEALRAAKLKYIEAYPVARMNPMFWGGMIISGNMDQVVREPWYNTLIFMLVLSIVLFGSIWKYVHSKRTAKQAEVTF</sequence>
<dbReference type="InterPro" id="IPR011990">
    <property type="entry name" value="TPR-like_helical_dom_sf"/>
</dbReference>
<proteinExistence type="predicted"/>
<keyword evidence="1" id="KW-1133">Transmembrane helix</keyword>
<dbReference type="PANTHER" id="PTHR10098">
    <property type="entry name" value="RAPSYN-RELATED"/>
    <property type="match status" value="1"/>
</dbReference>
<keyword evidence="1" id="KW-0812">Transmembrane</keyword>
<keyword evidence="1" id="KW-0472">Membrane</keyword>